<dbReference type="SMART" id="SM00506">
    <property type="entry name" value="A1pp"/>
    <property type="match status" value="1"/>
</dbReference>
<dbReference type="PANTHER" id="PTHR11106:SF27">
    <property type="entry name" value="MACRO DOMAIN-CONTAINING PROTEIN"/>
    <property type="match status" value="1"/>
</dbReference>
<dbReference type="Pfam" id="PF01661">
    <property type="entry name" value="Macro"/>
    <property type="match status" value="1"/>
</dbReference>
<reference evidence="2 3" key="1">
    <citation type="submission" date="2020-08" db="EMBL/GenBank/DDBJ databases">
        <authorList>
            <person name="Liu C."/>
            <person name="Sun Q."/>
        </authorList>
    </citation>
    <scope>NUCLEOTIDE SEQUENCE [LARGE SCALE GENOMIC DNA]</scope>
    <source>
        <strain evidence="2 3">NSJ-29</strain>
    </source>
</reference>
<proteinExistence type="predicted"/>
<dbReference type="InterPro" id="IPR043472">
    <property type="entry name" value="Macro_dom-like"/>
</dbReference>
<evidence type="ECO:0000259" key="1">
    <source>
        <dbReference type="PROSITE" id="PS51154"/>
    </source>
</evidence>
<dbReference type="CDD" id="cd02908">
    <property type="entry name" value="Macro_OAADPr_deacetylase"/>
    <property type="match status" value="1"/>
</dbReference>
<dbReference type="EMBL" id="CP060635">
    <property type="protein sequence ID" value="QNM09870.1"/>
    <property type="molecule type" value="Genomic_DNA"/>
</dbReference>
<dbReference type="RefSeq" id="WP_118643786.1">
    <property type="nucleotide sequence ID" value="NZ_CP060635.1"/>
</dbReference>
<dbReference type="KEGG" id="whj:H9Q79_06190"/>
<accession>A0A7G9GGD8</accession>
<organism evidence="2 3">
    <name type="scientific">Wansuia hejianensis</name>
    <dbReference type="NCBI Taxonomy" id="2763667"/>
    <lineage>
        <taxon>Bacteria</taxon>
        <taxon>Bacillati</taxon>
        <taxon>Bacillota</taxon>
        <taxon>Clostridia</taxon>
        <taxon>Lachnospirales</taxon>
        <taxon>Lachnospiraceae</taxon>
        <taxon>Wansuia</taxon>
    </lineage>
</organism>
<protein>
    <submittedName>
        <fullName evidence="2">Protein-ADP-ribose hydrolase</fullName>
    </submittedName>
</protein>
<keyword evidence="3" id="KW-1185">Reference proteome</keyword>
<sequence length="260" mass="29094">MTHEEKRVYLIKRLLAEDSQYQGVVIPNTQENQEDLLRSLMNVRPPMPVNEEFLKLQDEYLGEESEQRGVVDGRTLPPVQPGGRMVLWQGDITTLKADAIVNAANSALLGCFQPLHSCIDNLIHSRSGIQLRLACDRLMREQGHEEEVGKAKITPAFNLPARYVLHTVGPAVYGRVTERDCGLLASCYRSCLELAVENGCKSIAFCCISTGVFHFPNRKAAETAVTAVRDYLAGDSSIEKVIFNVYKDLDLELYRNLLQV</sequence>
<dbReference type="AlphaFoldDB" id="A0A7G9GGD8"/>
<dbReference type="NCBIfam" id="NF003163">
    <property type="entry name" value="PRK04143.1"/>
    <property type="match status" value="1"/>
</dbReference>
<dbReference type="PROSITE" id="PS51154">
    <property type="entry name" value="MACRO"/>
    <property type="match status" value="1"/>
</dbReference>
<evidence type="ECO:0000313" key="3">
    <source>
        <dbReference type="Proteomes" id="UP000515860"/>
    </source>
</evidence>
<dbReference type="GO" id="GO:0016787">
    <property type="term" value="F:hydrolase activity"/>
    <property type="evidence" value="ECO:0007669"/>
    <property type="project" value="UniProtKB-KW"/>
</dbReference>
<dbReference type="SUPFAM" id="SSF52949">
    <property type="entry name" value="Macro domain-like"/>
    <property type="match status" value="1"/>
</dbReference>
<dbReference type="InterPro" id="IPR002589">
    <property type="entry name" value="Macro_dom"/>
</dbReference>
<dbReference type="Gene3D" id="3.40.220.10">
    <property type="entry name" value="Leucine Aminopeptidase, subunit E, domain 1"/>
    <property type="match status" value="1"/>
</dbReference>
<dbReference type="PANTHER" id="PTHR11106">
    <property type="entry name" value="GANGLIOSIDE INDUCED DIFFERENTIATION ASSOCIATED PROTEIN 2-RELATED"/>
    <property type="match status" value="1"/>
</dbReference>
<keyword evidence="2" id="KW-0378">Hydrolase</keyword>
<evidence type="ECO:0000313" key="2">
    <source>
        <dbReference type="EMBL" id="QNM09870.1"/>
    </source>
</evidence>
<gene>
    <name evidence="2" type="ORF">H9Q79_06190</name>
</gene>
<dbReference type="Proteomes" id="UP000515860">
    <property type="component" value="Chromosome"/>
</dbReference>
<feature type="domain" description="Macro" evidence="1">
    <location>
        <begin position="72"/>
        <end position="260"/>
    </location>
</feature>
<name>A0A7G9GGD8_9FIRM</name>